<accession>A0A915L2Q8</accession>
<protein>
    <submittedName>
        <fullName evidence="2">Uncharacterized protein</fullName>
    </submittedName>
</protein>
<evidence type="ECO:0000313" key="2">
    <source>
        <dbReference type="WBParaSite" id="nRc.2.0.1.t45414-RA"/>
    </source>
</evidence>
<keyword evidence="1" id="KW-1185">Reference proteome</keyword>
<proteinExistence type="predicted"/>
<organism evidence="1 2">
    <name type="scientific">Romanomermis culicivorax</name>
    <name type="common">Nematode worm</name>
    <dbReference type="NCBI Taxonomy" id="13658"/>
    <lineage>
        <taxon>Eukaryota</taxon>
        <taxon>Metazoa</taxon>
        <taxon>Ecdysozoa</taxon>
        <taxon>Nematoda</taxon>
        <taxon>Enoplea</taxon>
        <taxon>Dorylaimia</taxon>
        <taxon>Mermithida</taxon>
        <taxon>Mermithoidea</taxon>
        <taxon>Mermithidae</taxon>
        <taxon>Romanomermis</taxon>
    </lineage>
</organism>
<sequence>MLAEPIFLVAQVSTSISPHCQQWVNSTIFPTTTVTIQDVIVQPLATKNVAAKLPIETAIFNVKNGHCTLLFINNRPNSIKLCQNQLITMAKHTLGHAEPSVNCQVATTPADRDLTDHEPAALNKSFPCHTTQQKLEFTLNKMTEKTYVSAAKKKKALSMLRQNRNVFSLPALTPAPPSPYPVIITVLGWSKDQLYGFDTELIMAADMQNFQFAMPMPADSMASSYP</sequence>
<dbReference type="AlphaFoldDB" id="A0A915L2Q8"/>
<evidence type="ECO:0000313" key="1">
    <source>
        <dbReference type="Proteomes" id="UP000887565"/>
    </source>
</evidence>
<reference evidence="2" key="1">
    <citation type="submission" date="2022-11" db="UniProtKB">
        <authorList>
            <consortium name="WormBaseParasite"/>
        </authorList>
    </citation>
    <scope>IDENTIFICATION</scope>
</reference>
<name>A0A915L2Q8_ROMCU</name>
<dbReference type="WBParaSite" id="nRc.2.0.1.t45414-RA">
    <property type="protein sequence ID" value="nRc.2.0.1.t45414-RA"/>
    <property type="gene ID" value="nRc.2.0.1.g45414"/>
</dbReference>
<dbReference type="Proteomes" id="UP000887565">
    <property type="component" value="Unplaced"/>
</dbReference>